<dbReference type="SUPFAM" id="SSF142764">
    <property type="entry name" value="YgbK-like"/>
    <property type="match status" value="1"/>
</dbReference>
<evidence type="ECO:0000256" key="2">
    <source>
        <dbReference type="ARBA" id="ARBA00022679"/>
    </source>
</evidence>
<evidence type="ECO:0000256" key="6">
    <source>
        <dbReference type="ARBA" id="ARBA00023277"/>
    </source>
</evidence>
<evidence type="ECO:0000256" key="5">
    <source>
        <dbReference type="ARBA" id="ARBA00022840"/>
    </source>
</evidence>
<comment type="caution">
    <text evidence="10">The sequence shown here is derived from an EMBL/GenBank/DDBJ whole genome shotgun (WGS) entry which is preliminary data.</text>
</comment>
<feature type="region of interest" description="Disordered" evidence="7">
    <location>
        <begin position="438"/>
        <end position="465"/>
    </location>
</feature>
<accession>A0ABU2LH74</accession>
<feature type="domain" description="Four-carbon acid sugar kinase nucleotide binding" evidence="9">
    <location>
        <begin position="265"/>
        <end position="421"/>
    </location>
</feature>
<keyword evidence="6" id="KW-0119">Carbohydrate metabolism</keyword>
<dbReference type="GO" id="GO:0016301">
    <property type="term" value="F:kinase activity"/>
    <property type="evidence" value="ECO:0007669"/>
    <property type="project" value="UniProtKB-KW"/>
</dbReference>
<comment type="similarity">
    <text evidence="1">Belongs to the four-carbon acid sugar kinase family.</text>
</comment>
<evidence type="ECO:0000256" key="1">
    <source>
        <dbReference type="ARBA" id="ARBA00005715"/>
    </source>
</evidence>
<dbReference type="InterPro" id="IPR042213">
    <property type="entry name" value="NBD_C_sf"/>
</dbReference>
<evidence type="ECO:0000313" key="10">
    <source>
        <dbReference type="EMBL" id="MDT0316935.1"/>
    </source>
</evidence>
<protein>
    <submittedName>
        <fullName evidence="10">Four-carbon acid sugar kinase family protein</fullName>
    </submittedName>
</protein>
<evidence type="ECO:0000256" key="7">
    <source>
        <dbReference type="SAM" id="MobiDB-lite"/>
    </source>
</evidence>
<dbReference type="Pfam" id="PF07005">
    <property type="entry name" value="SBD_N"/>
    <property type="match status" value="1"/>
</dbReference>
<keyword evidence="3" id="KW-0547">Nucleotide-binding</keyword>
<keyword evidence="4 10" id="KW-0418">Kinase</keyword>
<organism evidence="10 11">
    <name type="scientific">Streptomyces millisiae</name>
    <dbReference type="NCBI Taxonomy" id="3075542"/>
    <lineage>
        <taxon>Bacteria</taxon>
        <taxon>Bacillati</taxon>
        <taxon>Actinomycetota</taxon>
        <taxon>Actinomycetes</taxon>
        <taxon>Kitasatosporales</taxon>
        <taxon>Streptomycetaceae</taxon>
        <taxon>Streptomyces</taxon>
    </lineage>
</organism>
<dbReference type="EMBL" id="JAVREM010000001">
    <property type="protein sequence ID" value="MDT0316935.1"/>
    <property type="molecule type" value="Genomic_DNA"/>
</dbReference>
<evidence type="ECO:0000259" key="9">
    <source>
        <dbReference type="Pfam" id="PF17042"/>
    </source>
</evidence>
<evidence type="ECO:0000256" key="4">
    <source>
        <dbReference type="ARBA" id="ARBA00022777"/>
    </source>
</evidence>
<evidence type="ECO:0000256" key="3">
    <source>
        <dbReference type="ARBA" id="ARBA00022741"/>
    </source>
</evidence>
<sequence>MTAHQDRPEHPGGVLVVADDLTGANATAAGFARAGLRAVTAGATWRTDVLTDFAARFDAVVVSTDCRHLPPAEAAERVTAAIHAGWPAALVCNRIDSTLRGNIGATTAAALRAVTERAGRRAVALCAPAHPGAGRHTVQGRQLLDGVRLEETELARDPRSPLPTSDIAELLAAQAGRLRSLPLPLSTVTGDPDQLTATLDRLLAAGADVIVADALTTGHLERVATAAAAAGGDRITWVGVDPGPGSLALARALGLTTRAAGAPVLAVSGSTTRLTRAQLARLRAEHPVDVVRPVPAGAGAVPDVPATAAALERAIAAAGPERIVLFATVLDDTDIVDATPADAARLPTALAAVVRRALERRPVDGLFATGGDVSAALLAELGAVGLDVEEELVPLAVAGTFVGGPWNGLPVVTKGGLVGDAGTTAACVAHLRRMATAARRQVRAAPPGPPPAARRPSTTEPRSTA</sequence>
<name>A0ABU2LH74_9ACTN</name>
<feature type="domain" description="Four-carbon acid sugar kinase N-terminal" evidence="8">
    <location>
        <begin position="15"/>
        <end position="239"/>
    </location>
</feature>
<keyword evidence="5" id="KW-0067">ATP-binding</keyword>
<evidence type="ECO:0000313" key="11">
    <source>
        <dbReference type="Proteomes" id="UP001183420"/>
    </source>
</evidence>
<feature type="compositionally biased region" description="Low complexity" evidence="7">
    <location>
        <begin position="454"/>
        <end position="465"/>
    </location>
</feature>
<keyword evidence="2" id="KW-0808">Transferase</keyword>
<dbReference type="InterPro" id="IPR037051">
    <property type="entry name" value="4-carb_acid_sugar_kinase_N_sf"/>
</dbReference>
<dbReference type="Pfam" id="PF17042">
    <property type="entry name" value="NBD_C"/>
    <property type="match status" value="1"/>
</dbReference>
<dbReference type="Proteomes" id="UP001183420">
    <property type="component" value="Unassembled WGS sequence"/>
</dbReference>
<keyword evidence="11" id="KW-1185">Reference proteome</keyword>
<dbReference type="Gene3D" id="3.40.980.20">
    <property type="entry name" value="Four-carbon acid sugar kinase, nucleotide binding domain"/>
    <property type="match status" value="1"/>
</dbReference>
<gene>
    <name evidence="10" type="ORF">RNC47_01130</name>
</gene>
<dbReference type="RefSeq" id="WP_311594663.1">
    <property type="nucleotide sequence ID" value="NZ_JAVREM010000001.1"/>
</dbReference>
<dbReference type="InterPro" id="IPR031475">
    <property type="entry name" value="NBD_C"/>
</dbReference>
<dbReference type="InterPro" id="IPR010737">
    <property type="entry name" value="4-carb_acid_sugar_kinase_N"/>
</dbReference>
<dbReference type="Gene3D" id="3.40.50.10840">
    <property type="entry name" value="Putative sugar-binding, N-terminal domain"/>
    <property type="match status" value="1"/>
</dbReference>
<proteinExistence type="inferred from homology"/>
<evidence type="ECO:0000259" key="8">
    <source>
        <dbReference type="Pfam" id="PF07005"/>
    </source>
</evidence>
<reference evidence="11" key="1">
    <citation type="submission" date="2023-07" db="EMBL/GenBank/DDBJ databases">
        <title>30 novel species of actinomycetes from the DSMZ collection.</title>
        <authorList>
            <person name="Nouioui I."/>
        </authorList>
    </citation>
    <scope>NUCLEOTIDE SEQUENCE [LARGE SCALE GENOMIC DNA]</scope>
    <source>
        <strain evidence="11">DSM 44918</strain>
    </source>
</reference>